<name>A0A1M6A857_9FIRM</name>
<keyword evidence="1" id="KW-0472">Membrane</keyword>
<sequence>MVELWMWFIPLYPFIFVADLGRFTVFLTPSGSFFYCLKHIKRRDDCEKKVMQIN</sequence>
<evidence type="ECO:0000256" key="1">
    <source>
        <dbReference type="SAM" id="Phobius"/>
    </source>
</evidence>
<dbReference type="STRING" id="1121420.SAMN02746098_03916"/>
<dbReference type="AlphaFoldDB" id="A0A1M6A857"/>
<gene>
    <name evidence="2" type="ORF">SAMN02746098_03916</name>
</gene>
<keyword evidence="1" id="KW-0812">Transmembrane</keyword>
<dbReference type="Proteomes" id="UP000183954">
    <property type="component" value="Unassembled WGS sequence"/>
</dbReference>
<accession>A0A1M6A857</accession>
<keyword evidence="3" id="KW-1185">Reference proteome</keyword>
<feature type="transmembrane region" description="Helical" evidence="1">
    <location>
        <begin position="12"/>
        <end position="37"/>
    </location>
</feature>
<reference evidence="3" key="1">
    <citation type="submission" date="2016-11" db="EMBL/GenBank/DDBJ databases">
        <authorList>
            <person name="Varghese N."/>
            <person name="Submissions S."/>
        </authorList>
    </citation>
    <scope>NUCLEOTIDE SEQUENCE [LARGE SCALE GENOMIC DNA]</scope>
    <source>
        <strain evidence="3">DSM 15449</strain>
    </source>
</reference>
<proteinExistence type="predicted"/>
<keyword evidence="1" id="KW-1133">Transmembrane helix</keyword>
<organism evidence="2 3">
    <name type="scientific">Desulfosporosinus lacus DSM 15449</name>
    <dbReference type="NCBI Taxonomy" id="1121420"/>
    <lineage>
        <taxon>Bacteria</taxon>
        <taxon>Bacillati</taxon>
        <taxon>Bacillota</taxon>
        <taxon>Clostridia</taxon>
        <taxon>Eubacteriales</taxon>
        <taxon>Desulfitobacteriaceae</taxon>
        <taxon>Desulfosporosinus</taxon>
    </lineage>
</organism>
<dbReference type="EMBL" id="FQXJ01000016">
    <property type="protein sequence ID" value="SHI32323.1"/>
    <property type="molecule type" value="Genomic_DNA"/>
</dbReference>
<evidence type="ECO:0000313" key="2">
    <source>
        <dbReference type="EMBL" id="SHI32323.1"/>
    </source>
</evidence>
<protein>
    <submittedName>
        <fullName evidence="2">Uncharacterized protein</fullName>
    </submittedName>
</protein>
<evidence type="ECO:0000313" key="3">
    <source>
        <dbReference type="Proteomes" id="UP000183954"/>
    </source>
</evidence>